<evidence type="ECO:0000313" key="3">
    <source>
        <dbReference type="EMBL" id="KAE8358055.1"/>
    </source>
</evidence>
<evidence type="ECO:0008006" key="5">
    <source>
        <dbReference type="Google" id="ProtNLM"/>
    </source>
</evidence>
<feature type="region of interest" description="Disordered" evidence="2">
    <location>
        <begin position="1"/>
        <end position="35"/>
    </location>
</feature>
<feature type="non-terminal residue" evidence="3">
    <location>
        <position position="287"/>
    </location>
</feature>
<dbReference type="CDD" id="cd24142">
    <property type="entry name" value="ACL4-like"/>
    <property type="match status" value="1"/>
</dbReference>
<proteinExistence type="predicted"/>
<dbReference type="AlphaFoldDB" id="A0A5N6ZKQ2"/>
<dbReference type="InterPro" id="IPR019734">
    <property type="entry name" value="TPR_rpt"/>
</dbReference>
<name>A0A5N6ZKQ2_9EURO</name>
<dbReference type="PROSITE" id="PS50005">
    <property type="entry name" value="TPR"/>
    <property type="match status" value="1"/>
</dbReference>
<dbReference type="OrthoDB" id="1914839at2759"/>
<feature type="compositionally biased region" description="Basic residues" evidence="2">
    <location>
        <begin position="1"/>
        <end position="16"/>
    </location>
</feature>
<dbReference type="RefSeq" id="XP_031921136.1">
    <property type="nucleotide sequence ID" value="XM_032069202.1"/>
</dbReference>
<keyword evidence="1" id="KW-0802">TPR repeat</keyword>
<sequence length="287" mass="31487">MGKPRPHKKKASKSKSKSVLSAGGSVSKQKMNEDPSKLLEQATTLLQTGQPDVALPVAQRALDLTPANSPAQLSALNIVAEIYVELGEIDVARQHFMRAVELDPTGAIPESQGGGAEKFLWLAQLSELGGKDSVQWFEKGVSCLRQVIQQLEQNPGPAEAIELEEKKRKMANALCAVAEIYMTDLSWEEDAEARCETLITEALLVNSHAPEVLQTLASIRISQLRTDEARAALTKSVELWKDLPPEDPTVPDFATRISLARLLMEVTMELEALEVLERLILEDDQSV</sequence>
<dbReference type="SMART" id="SM00028">
    <property type="entry name" value="TPR"/>
    <property type="match status" value="3"/>
</dbReference>
<dbReference type="Gene3D" id="1.25.40.10">
    <property type="entry name" value="Tetratricopeptide repeat domain"/>
    <property type="match status" value="2"/>
</dbReference>
<evidence type="ECO:0000313" key="4">
    <source>
        <dbReference type="Proteomes" id="UP000326268"/>
    </source>
</evidence>
<dbReference type="Proteomes" id="UP000326268">
    <property type="component" value="Unassembled WGS sequence"/>
</dbReference>
<dbReference type="EMBL" id="ML737933">
    <property type="protein sequence ID" value="KAE8358055.1"/>
    <property type="molecule type" value="Genomic_DNA"/>
</dbReference>
<dbReference type="SUPFAM" id="SSF48452">
    <property type="entry name" value="TPR-like"/>
    <property type="match status" value="1"/>
</dbReference>
<keyword evidence="4" id="KW-1185">Reference proteome</keyword>
<protein>
    <recommendedName>
        <fullName evidence="5">TPR domain protein</fullName>
    </recommendedName>
</protein>
<dbReference type="GeneID" id="43653648"/>
<evidence type="ECO:0000256" key="2">
    <source>
        <dbReference type="SAM" id="MobiDB-lite"/>
    </source>
</evidence>
<accession>A0A5N6ZKQ2</accession>
<dbReference type="Pfam" id="PF13432">
    <property type="entry name" value="TPR_16"/>
    <property type="match status" value="1"/>
</dbReference>
<organism evidence="3 4">
    <name type="scientific">Aspergillus caelatus</name>
    <dbReference type="NCBI Taxonomy" id="61420"/>
    <lineage>
        <taxon>Eukaryota</taxon>
        <taxon>Fungi</taxon>
        <taxon>Dikarya</taxon>
        <taxon>Ascomycota</taxon>
        <taxon>Pezizomycotina</taxon>
        <taxon>Eurotiomycetes</taxon>
        <taxon>Eurotiomycetidae</taxon>
        <taxon>Eurotiales</taxon>
        <taxon>Aspergillaceae</taxon>
        <taxon>Aspergillus</taxon>
        <taxon>Aspergillus subgen. Circumdati</taxon>
    </lineage>
</organism>
<reference evidence="3 4" key="1">
    <citation type="submission" date="2019-04" db="EMBL/GenBank/DDBJ databases">
        <title>Friends and foes A comparative genomics studyof 23 Aspergillus species from section Flavi.</title>
        <authorList>
            <consortium name="DOE Joint Genome Institute"/>
            <person name="Kjaerbolling I."/>
            <person name="Vesth T."/>
            <person name="Frisvad J.C."/>
            <person name="Nybo J.L."/>
            <person name="Theobald S."/>
            <person name="Kildgaard S."/>
            <person name="Isbrandt T."/>
            <person name="Kuo A."/>
            <person name="Sato A."/>
            <person name="Lyhne E.K."/>
            <person name="Kogle M.E."/>
            <person name="Wiebenga A."/>
            <person name="Kun R.S."/>
            <person name="Lubbers R.J."/>
            <person name="Makela M.R."/>
            <person name="Barry K."/>
            <person name="Chovatia M."/>
            <person name="Clum A."/>
            <person name="Daum C."/>
            <person name="Haridas S."/>
            <person name="He G."/>
            <person name="LaButti K."/>
            <person name="Lipzen A."/>
            <person name="Mondo S."/>
            <person name="Riley R."/>
            <person name="Salamov A."/>
            <person name="Simmons B.A."/>
            <person name="Magnuson J.K."/>
            <person name="Henrissat B."/>
            <person name="Mortensen U.H."/>
            <person name="Larsen T.O."/>
            <person name="Devries R.P."/>
            <person name="Grigoriev I.V."/>
            <person name="Machida M."/>
            <person name="Baker S.E."/>
            <person name="Andersen M.R."/>
        </authorList>
    </citation>
    <scope>NUCLEOTIDE SEQUENCE [LARGE SCALE GENOMIC DNA]</scope>
    <source>
        <strain evidence="3 4">CBS 763.97</strain>
    </source>
</reference>
<dbReference type="InterPro" id="IPR011990">
    <property type="entry name" value="TPR-like_helical_dom_sf"/>
</dbReference>
<feature type="repeat" description="TPR" evidence="1">
    <location>
        <begin position="73"/>
        <end position="106"/>
    </location>
</feature>
<feature type="compositionally biased region" description="Low complexity" evidence="2">
    <location>
        <begin position="17"/>
        <end position="28"/>
    </location>
</feature>
<gene>
    <name evidence="3" type="ORF">BDV27DRAFT_138302</name>
</gene>
<evidence type="ECO:0000256" key="1">
    <source>
        <dbReference type="PROSITE-ProRule" id="PRU00339"/>
    </source>
</evidence>